<gene>
    <name evidence="1" type="ORF">EJA03_04835</name>
</gene>
<proteinExistence type="predicted"/>
<dbReference type="Proteomes" id="UP000269041">
    <property type="component" value="Unassembled WGS sequence"/>
</dbReference>
<dbReference type="PROSITE" id="PS51257">
    <property type="entry name" value="PROKAR_LIPOPROTEIN"/>
    <property type="match status" value="1"/>
</dbReference>
<dbReference type="AlphaFoldDB" id="A0A3R9F8D8"/>
<evidence type="ECO:0000313" key="2">
    <source>
        <dbReference type="Proteomes" id="UP000269041"/>
    </source>
</evidence>
<evidence type="ECO:0000313" key="1">
    <source>
        <dbReference type="EMBL" id="RSD32260.1"/>
    </source>
</evidence>
<comment type="caution">
    <text evidence="1">The sequence shown here is derived from an EMBL/GenBank/DDBJ whole genome shotgun (WGS) entry which is preliminary data.</text>
</comment>
<organism evidence="1 2">
    <name type="scientific">Vibrio pectenicida</name>
    <dbReference type="NCBI Taxonomy" id="62763"/>
    <lineage>
        <taxon>Bacteria</taxon>
        <taxon>Pseudomonadati</taxon>
        <taxon>Pseudomonadota</taxon>
        <taxon>Gammaproteobacteria</taxon>
        <taxon>Vibrionales</taxon>
        <taxon>Vibrionaceae</taxon>
        <taxon>Vibrio</taxon>
    </lineage>
</organism>
<sequence>MKSIWIMLLSLFLYSCGGGDGAKETASPASPASPSIGLTYHSSNQGRALINVDGLSETIFTIENSSSAQLTITTEMSDLVAGFSVTNNQCQGAVLATSDTCQLTVQYLRDDNSKGSIKVSGIAQNGNDHYRSTILFPVFGIVDPFNSNMEEYTGHIDPNSNFCSLIDPTLVDCHLYKLGQVTSPAPDAWSTGAASYPLAFNAPLIQTYFPDQFLFMTPLVVKHSCSAAEFYFVAQYGSTASGAIDTNNRQDNVFIKFHPLMANGVTSGVAGHAVNFSGRLNLSTSSGDNFVENITQSAHDSVWSGANNVAGLQQLLNTNNNTYVTSSYKDSNSGKTVYTVNSLINKGDLQALLMYLQTNPNPHEIDTPADAPDLQEPTFQASVRQYREIVAQHCLTGFN</sequence>
<dbReference type="InterPro" id="IPR013783">
    <property type="entry name" value="Ig-like_fold"/>
</dbReference>
<name>A0A3R9F8D8_9VIBR</name>
<keyword evidence="2" id="KW-1185">Reference proteome</keyword>
<accession>A0A3R9F8D8</accession>
<dbReference type="EMBL" id="RSFA01000013">
    <property type="protein sequence ID" value="RSD32260.1"/>
    <property type="molecule type" value="Genomic_DNA"/>
</dbReference>
<protein>
    <submittedName>
        <fullName evidence="1">Uncharacterized protein</fullName>
    </submittedName>
</protein>
<dbReference type="Gene3D" id="2.60.40.10">
    <property type="entry name" value="Immunoglobulins"/>
    <property type="match status" value="1"/>
</dbReference>
<dbReference type="RefSeq" id="WP_125320112.1">
    <property type="nucleotide sequence ID" value="NZ_AP024889.1"/>
</dbReference>
<reference evidence="1 2" key="1">
    <citation type="submission" date="2018-12" db="EMBL/GenBank/DDBJ databases">
        <title>Genomic taxonomy of the Vibrionaceae family.</title>
        <authorList>
            <person name="Gomez-Gil B."/>
            <person name="Enciso-Ibarra K."/>
        </authorList>
    </citation>
    <scope>NUCLEOTIDE SEQUENCE [LARGE SCALE GENOMIC DNA]</scope>
    <source>
        <strain evidence="1 2">CAIM 594</strain>
    </source>
</reference>